<evidence type="ECO:0000313" key="2">
    <source>
        <dbReference type="EnsemblMetazoa" id="G7622.1:cds"/>
    </source>
</evidence>
<accession>A0A8W8NRD4</accession>
<dbReference type="Proteomes" id="UP000005408">
    <property type="component" value="Unassembled WGS sequence"/>
</dbReference>
<dbReference type="EnsemblMetazoa" id="G7622.1">
    <property type="protein sequence ID" value="G7622.1:cds"/>
    <property type="gene ID" value="G7622"/>
</dbReference>
<keyword evidence="3" id="KW-1185">Reference proteome</keyword>
<dbReference type="AlphaFoldDB" id="A0A8W8NRD4"/>
<proteinExistence type="predicted"/>
<evidence type="ECO:0000313" key="3">
    <source>
        <dbReference type="Proteomes" id="UP000005408"/>
    </source>
</evidence>
<feature type="coiled-coil region" evidence="1">
    <location>
        <begin position="54"/>
        <end position="81"/>
    </location>
</feature>
<protein>
    <submittedName>
        <fullName evidence="2">Uncharacterized protein</fullName>
    </submittedName>
</protein>
<name>A0A8W8NRD4_MAGGI</name>
<evidence type="ECO:0000256" key="1">
    <source>
        <dbReference type="SAM" id="Coils"/>
    </source>
</evidence>
<organism evidence="2 3">
    <name type="scientific">Magallana gigas</name>
    <name type="common">Pacific oyster</name>
    <name type="synonym">Crassostrea gigas</name>
    <dbReference type="NCBI Taxonomy" id="29159"/>
    <lineage>
        <taxon>Eukaryota</taxon>
        <taxon>Metazoa</taxon>
        <taxon>Spiralia</taxon>
        <taxon>Lophotrochozoa</taxon>
        <taxon>Mollusca</taxon>
        <taxon>Bivalvia</taxon>
        <taxon>Autobranchia</taxon>
        <taxon>Pteriomorphia</taxon>
        <taxon>Ostreida</taxon>
        <taxon>Ostreoidea</taxon>
        <taxon>Ostreidae</taxon>
        <taxon>Magallana</taxon>
    </lineage>
</organism>
<reference evidence="2" key="1">
    <citation type="submission" date="2022-08" db="UniProtKB">
        <authorList>
            <consortium name="EnsemblMetazoa"/>
        </authorList>
    </citation>
    <scope>IDENTIFICATION</scope>
    <source>
        <strain evidence="2">05x7-T-G4-1.051#20</strain>
    </source>
</reference>
<keyword evidence="1" id="KW-0175">Coiled coil</keyword>
<sequence>MSSNTNNVWLSSRVMVASTPKRPVFARVRKRLLFGSGQTADSPIREIVVLEKSIINNTIEQESLEDRVSNLEKELEELKRELAPRRILRKL</sequence>